<evidence type="ECO:0000256" key="26">
    <source>
        <dbReference type="SAM" id="SignalP"/>
    </source>
</evidence>
<evidence type="ECO:0000256" key="11">
    <source>
        <dbReference type="ARBA" id="ARBA00022692"/>
    </source>
</evidence>
<accession>A0A2N9GXY7</accession>
<keyword evidence="16 24" id="KW-0067">ATP-binding</keyword>
<feature type="transmembrane region" description="Helical" evidence="25">
    <location>
        <begin position="608"/>
        <end position="633"/>
    </location>
</feature>
<dbReference type="FunFam" id="3.80.10.10:FF:000299">
    <property type="entry name" value="Piriformospora indica-insensitive protein 2"/>
    <property type="match status" value="1"/>
</dbReference>
<evidence type="ECO:0000256" key="12">
    <source>
        <dbReference type="ARBA" id="ARBA00022729"/>
    </source>
</evidence>
<sequence>MATTFDKVVSLVFLVQFVMLYSYNVTSESTEQANALLKWKSSLENHTQPHLSSWTLLPRNCTNPKPSTTPCTWFGISCNPAGDVIRINLTSSGLKGTLHEFPFSSFPNLAAIDLYENELFGTIPPQFSNLSKLIYLDLSYNKLSGEIPPQIGPIPSTFGNLIKLTELEMSDNQLSGPIPSELGNLRSLLNLRLSINNLFGSIPTSFGGLRNLSLLEIFDNKLSGNIPEEIGNLKSLVDLELSGNLLTGSVPASIGNLRKLETLYLRDNQLSGTIPQEIENLLNLVVLALDTNYFTGFLPQNICQGGVLQNFTVNNNHLIGSISKGLRNCTSLFRVRLNGNHFTGNISEDFGVYPNLYFIDLSNNSFYGEMSHNWGRCLKLQTLWVARNNITGSIPPEIGNSTELHVLDLSMNHLVGEIPKELGRLNSLEKLMLNGNQLSGGIPQEIGSLTDLEYLDISSNKLSKSFPGNLDELLKLNYLNLSYNKFSQEIPVQLGKLVHLSQLDLSHNSLSGEIPWQISNLESLENLNLSHNNLSGSIPMAFARMHGLLHIDISYNELRGAIPDSKAFKDAPVEALQGNKGLCGDVRGLQSCNLSSADNHISKGFHKVTIFVIFPLLGALSLMLAFFGISLILKRRKKELQTEQNDVNDKELFMISTFDGRIVYEEIIKATNAFDSIQCVGEGGHGRVYKAKLPSGDVVAVKKLQSSPPDGEETYPKEFLNEIRALTEIRHRNIVKLYGFCSHPRHSFLIYKYFERGSLAAILSKEEEAKELDWSKRLNIIKDFGTAKLLKPDTSNWTALAGTYGYIAPELAYTMEVTEKCDVYSFGVLALEVIKGEHPGEFISSLSSPLAMEDVLLKDVLDQRLPPPSSHFEDELINILKITSSSLKANPHSRPTMQVISQIPMPILPPVDKDGEICPKPQTILQRGMKKHGNKAVTEVLVQWQGTQEEDAT</sequence>
<dbReference type="GO" id="GO:0004674">
    <property type="term" value="F:protein serine/threonine kinase activity"/>
    <property type="evidence" value="ECO:0007669"/>
    <property type="project" value="UniProtKB-KW"/>
</dbReference>
<keyword evidence="20" id="KW-0325">Glycoprotein</keyword>
<dbReference type="InterPro" id="IPR001611">
    <property type="entry name" value="Leu-rich_rpt"/>
</dbReference>
<dbReference type="Pfam" id="PF08263">
    <property type="entry name" value="LRRNT_2"/>
    <property type="match status" value="1"/>
</dbReference>
<dbReference type="InterPro" id="IPR013210">
    <property type="entry name" value="LRR_N_plant-typ"/>
</dbReference>
<dbReference type="GO" id="GO:0005524">
    <property type="term" value="F:ATP binding"/>
    <property type="evidence" value="ECO:0007669"/>
    <property type="project" value="UniProtKB-UniRule"/>
</dbReference>
<keyword evidence="6" id="KW-0964">Secreted</keyword>
<evidence type="ECO:0000256" key="14">
    <source>
        <dbReference type="ARBA" id="ARBA00022741"/>
    </source>
</evidence>
<keyword evidence="11 25" id="KW-0812">Transmembrane</keyword>
<proteinExistence type="inferred from homology"/>
<dbReference type="Gene3D" id="3.30.200.20">
    <property type="entry name" value="Phosphorylase Kinase, domain 1"/>
    <property type="match status" value="1"/>
</dbReference>
<dbReference type="InterPro" id="IPR011009">
    <property type="entry name" value="Kinase-like_dom_sf"/>
</dbReference>
<dbReference type="InterPro" id="IPR051716">
    <property type="entry name" value="Plant_RL_S/T_kinase"/>
</dbReference>
<comment type="catalytic activity">
    <reaction evidence="22">
        <text>L-threonyl-[protein] + ATP = O-phospho-L-threonyl-[protein] + ADP + H(+)</text>
        <dbReference type="Rhea" id="RHEA:46608"/>
        <dbReference type="Rhea" id="RHEA-COMP:11060"/>
        <dbReference type="Rhea" id="RHEA-COMP:11605"/>
        <dbReference type="ChEBI" id="CHEBI:15378"/>
        <dbReference type="ChEBI" id="CHEBI:30013"/>
        <dbReference type="ChEBI" id="CHEBI:30616"/>
        <dbReference type="ChEBI" id="CHEBI:61977"/>
        <dbReference type="ChEBI" id="CHEBI:456216"/>
        <dbReference type="EC" id="2.7.11.1"/>
    </reaction>
</comment>
<comment type="catalytic activity">
    <reaction evidence="23">
        <text>L-seryl-[protein] + ATP = O-phospho-L-seryl-[protein] + ADP + H(+)</text>
        <dbReference type="Rhea" id="RHEA:17989"/>
        <dbReference type="Rhea" id="RHEA-COMP:9863"/>
        <dbReference type="Rhea" id="RHEA-COMP:11604"/>
        <dbReference type="ChEBI" id="CHEBI:15378"/>
        <dbReference type="ChEBI" id="CHEBI:29999"/>
        <dbReference type="ChEBI" id="CHEBI:30616"/>
        <dbReference type="ChEBI" id="CHEBI:83421"/>
        <dbReference type="ChEBI" id="CHEBI:456216"/>
        <dbReference type="EC" id="2.7.11.1"/>
    </reaction>
</comment>
<dbReference type="PANTHER" id="PTHR48053">
    <property type="entry name" value="LEUCINE RICH REPEAT FAMILY PROTEIN, EXPRESSED"/>
    <property type="match status" value="1"/>
</dbReference>
<keyword evidence="5" id="KW-1003">Cell membrane</keyword>
<comment type="subcellular location">
    <subcellularLocation>
        <location evidence="2">Cell membrane</location>
    </subcellularLocation>
    <subcellularLocation>
        <location evidence="3">Membrane</location>
        <topology evidence="3">Single-pass type I membrane protein</topology>
    </subcellularLocation>
    <subcellularLocation>
        <location evidence="1">Secreted</location>
        <location evidence="1">Cell wall</location>
    </subcellularLocation>
</comment>
<dbReference type="EMBL" id="OIVN01002510">
    <property type="protein sequence ID" value="SPD04220.1"/>
    <property type="molecule type" value="Genomic_DNA"/>
</dbReference>
<dbReference type="InterPro" id="IPR000719">
    <property type="entry name" value="Prot_kinase_dom"/>
</dbReference>
<dbReference type="SMART" id="SM00365">
    <property type="entry name" value="LRR_SD22"/>
    <property type="match status" value="5"/>
</dbReference>
<evidence type="ECO:0000256" key="8">
    <source>
        <dbReference type="ARBA" id="ARBA00022553"/>
    </source>
</evidence>
<keyword evidence="18 25" id="KW-0472">Membrane</keyword>
<feature type="chain" id="PRO_5014718337" description="non-specific serine/threonine protein kinase" evidence="26">
    <location>
        <begin position="28"/>
        <end position="953"/>
    </location>
</feature>
<keyword evidence="10" id="KW-0808">Transferase</keyword>
<keyword evidence="13" id="KW-0677">Repeat</keyword>
<keyword evidence="6" id="KW-0134">Cell wall</keyword>
<evidence type="ECO:0000256" key="3">
    <source>
        <dbReference type="ARBA" id="ARBA00004479"/>
    </source>
</evidence>
<evidence type="ECO:0000256" key="18">
    <source>
        <dbReference type="ARBA" id="ARBA00023136"/>
    </source>
</evidence>
<evidence type="ECO:0000256" key="13">
    <source>
        <dbReference type="ARBA" id="ARBA00022737"/>
    </source>
</evidence>
<dbReference type="PANTHER" id="PTHR48053:SF163">
    <property type="entry name" value="MDIS1-INTERACTING RECEPTOR LIKE KINASE 2-LIKE"/>
    <property type="match status" value="1"/>
</dbReference>
<dbReference type="InterPro" id="IPR003591">
    <property type="entry name" value="Leu-rich_rpt_typical-subtyp"/>
</dbReference>
<keyword evidence="19" id="KW-0675">Receptor</keyword>
<evidence type="ECO:0000256" key="5">
    <source>
        <dbReference type="ARBA" id="ARBA00022475"/>
    </source>
</evidence>
<keyword evidence="15" id="KW-0418">Kinase</keyword>
<dbReference type="InterPro" id="IPR017441">
    <property type="entry name" value="Protein_kinase_ATP_BS"/>
</dbReference>
<evidence type="ECO:0000256" key="17">
    <source>
        <dbReference type="ARBA" id="ARBA00022989"/>
    </source>
</evidence>
<organism evidence="28">
    <name type="scientific">Fagus sylvatica</name>
    <name type="common">Beechnut</name>
    <dbReference type="NCBI Taxonomy" id="28930"/>
    <lineage>
        <taxon>Eukaryota</taxon>
        <taxon>Viridiplantae</taxon>
        <taxon>Streptophyta</taxon>
        <taxon>Embryophyta</taxon>
        <taxon>Tracheophyta</taxon>
        <taxon>Spermatophyta</taxon>
        <taxon>Magnoliopsida</taxon>
        <taxon>eudicotyledons</taxon>
        <taxon>Gunneridae</taxon>
        <taxon>Pentapetalae</taxon>
        <taxon>rosids</taxon>
        <taxon>fabids</taxon>
        <taxon>Fagales</taxon>
        <taxon>Fagaceae</taxon>
        <taxon>Fagus</taxon>
    </lineage>
</organism>
<evidence type="ECO:0000256" key="25">
    <source>
        <dbReference type="SAM" id="Phobius"/>
    </source>
</evidence>
<feature type="signal peptide" evidence="26">
    <location>
        <begin position="1"/>
        <end position="27"/>
    </location>
</feature>
<evidence type="ECO:0000256" key="20">
    <source>
        <dbReference type="ARBA" id="ARBA00023180"/>
    </source>
</evidence>
<keyword evidence="14 24" id="KW-0547">Nucleotide-binding</keyword>
<evidence type="ECO:0000256" key="10">
    <source>
        <dbReference type="ARBA" id="ARBA00022679"/>
    </source>
</evidence>
<dbReference type="Pfam" id="PF00069">
    <property type="entry name" value="Pkinase"/>
    <property type="match status" value="2"/>
</dbReference>
<evidence type="ECO:0000256" key="24">
    <source>
        <dbReference type="PROSITE-ProRule" id="PRU10141"/>
    </source>
</evidence>
<dbReference type="SUPFAM" id="SSF52058">
    <property type="entry name" value="L domain-like"/>
    <property type="match status" value="2"/>
</dbReference>
<evidence type="ECO:0000256" key="15">
    <source>
        <dbReference type="ARBA" id="ARBA00022777"/>
    </source>
</evidence>
<evidence type="ECO:0000259" key="27">
    <source>
        <dbReference type="PROSITE" id="PS50011"/>
    </source>
</evidence>
<evidence type="ECO:0000256" key="7">
    <source>
        <dbReference type="ARBA" id="ARBA00022527"/>
    </source>
</evidence>
<evidence type="ECO:0000256" key="16">
    <source>
        <dbReference type="ARBA" id="ARBA00022840"/>
    </source>
</evidence>
<evidence type="ECO:0000256" key="19">
    <source>
        <dbReference type="ARBA" id="ARBA00023170"/>
    </source>
</evidence>
<evidence type="ECO:0000256" key="4">
    <source>
        <dbReference type="ARBA" id="ARBA00012513"/>
    </source>
</evidence>
<dbReference type="Pfam" id="PF13855">
    <property type="entry name" value="LRR_8"/>
    <property type="match status" value="1"/>
</dbReference>
<comment type="similarity">
    <text evidence="21">Belongs to the polygalacturonase-inhibiting protein family.</text>
</comment>
<protein>
    <recommendedName>
        <fullName evidence="4">non-specific serine/threonine protein kinase</fullName>
        <ecNumber evidence="4">2.7.11.1</ecNumber>
    </recommendedName>
</protein>
<dbReference type="SUPFAM" id="SSF56112">
    <property type="entry name" value="Protein kinase-like (PK-like)"/>
    <property type="match status" value="1"/>
</dbReference>
<dbReference type="GO" id="GO:0005886">
    <property type="term" value="C:plasma membrane"/>
    <property type="evidence" value="ECO:0007669"/>
    <property type="project" value="UniProtKB-SubCell"/>
</dbReference>
<evidence type="ECO:0000256" key="21">
    <source>
        <dbReference type="ARBA" id="ARBA00038043"/>
    </source>
</evidence>
<evidence type="ECO:0000256" key="1">
    <source>
        <dbReference type="ARBA" id="ARBA00004191"/>
    </source>
</evidence>
<dbReference type="Gene3D" id="3.80.10.10">
    <property type="entry name" value="Ribonuclease Inhibitor"/>
    <property type="match status" value="3"/>
</dbReference>
<name>A0A2N9GXY7_FAGSY</name>
<keyword evidence="12 26" id="KW-0732">Signal</keyword>
<evidence type="ECO:0000256" key="2">
    <source>
        <dbReference type="ARBA" id="ARBA00004236"/>
    </source>
</evidence>
<dbReference type="Gene3D" id="1.10.510.10">
    <property type="entry name" value="Transferase(Phosphotransferase) domain 1"/>
    <property type="match status" value="1"/>
</dbReference>
<keyword evidence="8" id="KW-0597">Phosphoprotein</keyword>
<keyword evidence="17 25" id="KW-1133">Transmembrane helix</keyword>
<dbReference type="FunFam" id="3.80.10.10:FF:000400">
    <property type="entry name" value="Nuclear pore complex protein NUP107"/>
    <property type="match status" value="1"/>
</dbReference>
<evidence type="ECO:0000313" key="28">
    <source>
        <dbReference type="EMBL" id="SPD04220.1"/>
    </source>
</evidence>
<dbReference type="SMART" id="SM00369">
    <property type="entry name" value="LRR_TYP"/>
    <property type="match status" value="8"/>
</dbReference>
<evidence type="ECO:0000256" key="6">
    <source>
        <dbReference type="ARBA" id="ARBA00022512"/>
    </source>
</evidence>
<evidence type="ECO:0000256" key="22">
    <source>
        <dbReference type="ARBA" id="ARBA00047899"/>
    </source>
</evidence>
<dbReference type="PROSITE" id="PS00107">
    <property type="entry name" value="PROTEIN_KINASE_ATP"/>
    <property type="match status" value="1"/>
</dbReference>
<gene>
    <name evidence="28" type="ORF">FSB_LOCUS32102</name>
</gene>
<dbReference type="InterPro" id="IPR032675">
    <property type="entry name" value="LRR_dom_sf"/>
</dbReference>
<dbReference type="Pfam" id="PF00560">
    <property type="entry name" value="LRR_1"/>
    <property type="match status" value="8"/>
</dbReference>
<reference evidence="28" key="1">
    <citation type="submission" date="2018-02" db="EMBL/GenBank/DDBJ databases">
        <authorList>
            <person name="Cohen D.B."/>
            <person name="Kent A.D."/>
        </authorList>
    </citation>
    <scope>NUCLEOTIDE SEQUENCE</scope>
</reference>
<keyword evidence="9" id="KW-0433">Leucine-rich repeat</keyword>
<dbReference type="PROSITE" id="PS50011">
    <property type="entry name" value="PROTEIN_KINASE_DOM"/>
    <property type="match status" value="1"/>
</dbReference>
<dbReference type="EC" id="2.7.11.1" evidence="4"/>
<feature type="domain" description="Protein kinase" evidence="27">
    <location>
        <begin position="674"/>
        <end position="908"/>
    </location>
</feature>
<dbReference type="PRINTS" id="PR00019">
    <property type="entry name" value="LEURICHRPT"/>
</dbReference>
<feature type="binding site" evidence="24">
    <location>
        <position position="703"/>
    </location>
    <ligand>
        <name>ATP</name>
        <dbReference type="ChEBI" id="CHEBI:30616"/>
    </ligand>
</feature>
<dbReference type="AlphaFoldDB" id="A0A2N9GXY7"/>
<evidence type="ECO:0000256" key="23">
    <source>
        <dbReference type="ARBA" id="ARBA00048679"/>
    </source>
</evidence>
<evidence type="ECO:0000256" key="9">
    <source>
        <dbReference type="ARBA" id="ARBA00022614"/>
    </source>
</evidence>
<dbReference type="FunFam" id="3.80.10.10:FF:000177">
    <property type="entry name" value="Leucine-rich repeat receptor-like serine/threonine-protein kinase At1g17230"/>
    <property type="match status" value="1"/>
</dbReference>
<dbReference type="FunFam" id="3.30.200.20:FF:000309">
    <property type="entry name" value="Leucine-rich repeat receptor protein kinase MSP1"/>
    <property type="match status" value="1"/>
</dbReference>
<keyword evidence="7" id="KW-0723">Serine/threonine-protein kinase</keyword>